<dbReference type="eggNOG" id="COG3107">
    <property type="taxonomic scope" value="Bacteria"/>
</dbReference>
<dbReference type="RefSeq" id="WP_012138991.1">
    <property type="nucleotide sequence ID" value="NZ_KE007326.1"/>
</dbReference>
<dbReference type="CDD" id="cd06339">
    <property type="entry name" value="PBP1_YraM_LppC_lipoprotein-like"/>
    <property type="match status" value="1"/>
</dbReference>
<dbReference type="InterPro" id="IPR028082">
    <property type="entry name" value="Peripla_BP_I"/>
</dbReference>
<evidence type="ECO:0000313" key="3">
    <source>
        <dbReference type="Proteomes" id="UP000016540"/>
    </source>
</evidence>
<gene>
    <name evidence="2" type="ORF">MARLIPOL_14305</name>
</gene>
<dbReference type="EMBL" id="ASAD01000016">
    <property type="protein sequence ID" value="EON91357.1"/>
    <property type="molecule type" value="Genomic_DNA"/>
</dbReference>
<dbReference type="AlphaFoldDB" id="R8AYL7"/>
<reference evidence="2 3" key="1">
    <citation type="journal article" date="2013" name="Genome Announc.">
        <title>Draft Genome Sequence of the Moderately Halophilic Bacterium Marinobacter lipolyticus Strain SM19.</title>
        <authorList>
            <person name="Papke R.T."/>
            <person name="de la Haba R.R."/>
            <person name="Infante-Dominguez C."/>
            <person name="Perez D."/>
            <person name="Sanchez-Porro C."/>
            <person name="Lapierre P."/>
            <person name="Ventosa A."/>
        </authorList>
    </citation>
    <scope>NUCLEOTIDE SEQUENCE [LARGE SCALE GENOMIC DNA]</scope>
    <source>
        <strain evidence="2 3">SM19</strain>
    </source>
</reference>
<dbReference type="PATRIC" id="fig|1318628.3.peg.2859"/>
<proteinExistence type="predicted"/>
<evidence type="ECO:0000313" key="2">
    <source>
        <dbReference type="EMBL" id="EON91357.1"/>
    </source>
</evidence>
<comment type="caution">
    <text evidence="2">The sequence shown here is derived from an EMBL/GenBank/DDBJ whole genome shotgun (WGS) entry which is preliminary data.</text>
</comment>
<dbReference type="GO" id="GO:0030234">
    <property type="term" value="F:enzyme regulator activity"/>
    <property type="evidence" value="ECO:0007669"/>
    <property type="project" value="TreeGrafter"/>
</dbReference>
<dbReference type="PANTHER" id="PTHR38038">
    <property type="entry name" value="PENICILLIN-BINDING PROTEIN ACTIVATOR LPOA"/>
    <property type="match status" value="1"/>
</dbReference>
<dbReference type="Proteomes" id="UP000016540">
    <property type="component" value="Unassembled WGS sequence"/>
</dbReference>
<evidence type="ECO:0000256" key="1">
    <source>
        <dbReference type="ARBA" id="ARBA00023136"/>
    </source>
</evidence>
<sequence>MMPSFTRRHKRNYPEYREPAMTKHCLTLRTFTTVLMLTMLATGCASVNLETQPETAGQAIEAASKLSDRNEAQRYLLRSADGFQSQNDHESARNILQSKPMADPSGELKDQYLLLSMGSATALEDSDWARQLSGQLKPDQFLNYDRGLMAHAATLQAETLQLADDHLSAAATLILLAQSDTRQNAQQIHDRIWQALKATSDTQLSEESGQILGYEAQGWIELTGILREPGMNLDAQGRAVRQWQNNWPGHPAAITPPSELQLIASLAESRPEQITLALPLEGPLASAGKAIRDGFFAAYYDDQSADRSKTSIRVVNTAGQNFRDLYQELSGGDQDLIVGPLEKESLQSLAELSTMPVPVLGLNYLPQGSAAPSGLYQFGLSAEDEARQIADRLRQENNDQALALIPQGEWGDRLEAALLERMAENGSTALDIERYFREDNFRTIVAELLGITASRERAIDVERTAGVNVEFEPRRRQDADAVVMVAEPTIARQFKPLFAFYFGGDLPVYSPSMVYEGNPAPSRDRDLNDVTFTDIPWVLDDQNEFRDTATQALPDMRGQLGRLFAMGSDAWNLSKRLPLLRQVEGASIEGQTGVLTMAPGGSIHRQQMWARFTNGTAQLLTPESEEAQTEEQ</sequence>
<dbReference type="STRING" id="1318628.MARLIPOL_14305"/>
<protein>
    <submittedName>
        <fullName evidence="2">Penicillin-binding protein activator LpoA</fullName>
    </submittedName>
</protein>
<dbReference type="Gene3D" id="1.25.40.650">
    <property type="match status" value="1"/>
</dbReference>
<name>R8AYL7_9GAMM</name>
<organism evidence="2 3">
    <name type="scientific">Marinobacter lipolyticus SM19</name>
    <dbReference type="NCBI Taxonomy" id="1318628"/>
    <lineage>
        <taxon>Bacteria</taxon>
        <taxon>Pseudomonadati</taxon>
        <taxon>Pseudomonadota</taxon>
        <taxon>Gammaproteobacteria</taxon>
        <taxon>Pseudomonadales</taxon>
        <taxon>Marinobacteraceae</taxon>
        <taxon>Marinobacter</taxon>
    </lineage>
</organism>
<dbReference type="Pfam" id="PF04348">
    <property type="entry name" value="LppC"/>
    <property type="match status" value="1"/>
</dbReference>
<accession>R8AYL7</accession>
<dbReference type="GO" id="GO:0031241">
    <property type="term" value="C:periplasmic side of cell outer membrane"/>
    <property type="evidence" value="ECO:0007669"/>
    <property type="project" value="TreeGrafter"/>
</dbReference>
<dbReference type="Gene3D" id="3.40.50.2300">
    <property type="match status" value="2"/>
</dbReference>
<dbReference type="InterPro" id="IPR007443">
    <property type="entry name" value="LpoA"/>
</dbReference>
<dbReference type="SUPFAM" id="SSF53822">
    <property type="entry name" value="Periplasmic binding protein-like I"/>
    <property type="match status" value="1"/>
</dbReference>
<keyword evidence="3" id="KW-1185">Reference proteome</keyword>
<dbReference type="PANTHER" id="PTHR38038:SF1">
    <property type="entry name" value="PENICILLIN-BINDING PROTEIN ACTIVATOR LPOA"/>
    <property type="match status" value="1"/>
</dbReference>
<keyword evidence="1" id="KW-0472">Membrane</keyword>
<dbReference type="GO" id="GO:0009252">
    <property type="term" value="P:peptidoglycan biosynthetic process"/>
    <property type="evidence" value="ECO:0007669"/>
    <property type="project" value="TreeGrafter"/>
</dbReference>
<dbReference type="HOGENOM" id="CLU_026091_2_1_6"/>